<evidence type="ECO:0000256" key="3">
    <source>
        <dbReference type="ARBA" id="ARBA00023157"/>
    </source>
</evidence>
<dbReference type="Pfam" id="PF00578">
    <property type="entry name" value="AhpC-TSA"/>
    <property type="match status" value="1"/>
</dbReference>
<dbReference type="InterPro" id="IPR036249">
    <property type="entry name" value="Thioredoxin-like_sf"/>
</dbReference>
<keyword evidence="2" id="KW-0201">Cytochrome c-type biogenesis</keyword>
<comment type="caution">
    <text evidence="7">The sequence shown here is derived from an EMBL/GenBank/DDBJ whole genome shotgun (WGS) entry which is preliminary data.</text>
</comment>
<dbReference type="Pfam" id="PF14289">
    <property type="entry name" value="DUF4369"/>
    <property type="match status" value="1"/>
</dbReference>
<keyword evidence="3" id="KW-1015">Disulfide bond</keyword>
<dbReference type="InterPro" id="IPR050553">
    <property type="entry name" value="Thioredoxin_ResA/DsbE_sf"/>
</dbReference>
<dbReference type="AlphaFoldDB" id="A0A4R0NEM3"/>
<keyword evidence="5" id="KW-0732">Signal</keyword>
<keyword evidence="4" id="KW-0676">Redox-active center</keyword>
<dbReference type="GO" id="GO:0030313">
    <property type="term" value="C:cell envelope"/>
    <property type="evidence" value="ECO:0007669"/>
    <property type="project" value="UniProtKB-SubCell"/>
</dbReference>
<dbReference type="SUPFAM" id="SSF52833">
    <property type="entry name" value="Thioredoxin-like"/>
    <property type="match status" value="1"/>
</dbReference>
<gene>
    <name evidence="7" type="ORF">EZ437_18350</name>
</gene>
<dbReference type="CDD" id="cd02966">
    <property type="entry name" value="TlpA_like_family"/>
    <property type="match status" value="1"/>
</dbReference>
<dbReference type="Gene3D" id="3.40.30.10">
    <property type="entry name" value="Glutaredoxin"/>
    <property type="match status" value="1"/>
</dbReference>
<evidence type="ECO:0000256" key="1">
    <source>
        <dbReference type="ARBA" id="ARBA00004196"/>
    </source>
</evidence>
<comment type="subcellular location">
    <subcellularLocation>
        <location evidence="1">Cell envelope</location>
    </subcellularLocation>
</comment>
<dbReference type="PANTHER" id="PTHR42852">
    <property type="entry name" value="THIOL:DISULFIDE INTERCHANGE PROTEIN DSBE"/>
    <property type="match status" value="1"/>
</dbReference>
<dbReference type="GO" id="GO:0016491">
    <property type="term" value="F:oxidoreductase activity"/>
    <property type="evidence" value="ECO:0007669"/>
    <property type="project" value="InterPro"/>
</dbReference>
<dbReference type="InterPro" id="IPR000866">
    <property type="entry name" value="AhpC/TSA"/>
</dbReference>
<name>A0A4R0NEM3_9SPHI</name>
<feature type="signal peptide" evidence="5">
    <location>
        <begin position="1"/>
        <end position="24"/>
    </location>
</feature>
<dbReference type="PANTHER" id="PTHR42852:SF6">
    <property type="entry name" value="THIOL:DISULFIDE INTERCHANGE PROTEIN DSBE"/>
    <property type="match status" value="1"/>
</dbReference>
<evidence type="ECO:0000256" key="4">
    <source>
        <dbReference type="ARBA" id="ARBA00023284"/>
    </source>
</evidence>
<dbReference type="PROSITE" id="PS51352">
    <property type="entry name" value="THIOREDOXIN_2"/>
    <property type="match status" value="1"/>
</dbReference>
<feature type="domain" description="Thioredoxin" evidence="6">
    <location>
        <begin position="256"/>
        <end position="388"/>
    </location>
</feature>
<keyword evidence="8" id="KW-1185">Reference proteome</keyword>
<dbReference type="PROSITE" id="PS00194">
    <property type="entry name" value="THIOREDOXIN_1"/>
    <property type="match status" value="1"/>
</dbReference>
<proteinExistence type="predicted"/>
<dbReference type="InterPro" id="IPR017937">
    <property type="entry name" value="Thioredoxin_CS"/>
</dbReference>
<dbReference type="Proteomes" id="UP000293347">
    <property type="component" value="Unassembled WGS sequence"/>
</dbReference>
<protein>
    <submittedName>
        <fullName evidence="7">AhpC/TSA family protein</fullName>
    </submittedName>
</protein>
<dbReference type="RefSeq" id="WP_131597532.1">
    <property type="nucleotide sequence ID" value="NZ_SJSL01000007.1"/>
</dbReference>
<feature type="chain" id="PRO_5020604655" evidence="5">
    <location>
        <begin position="25"/>
        <end position="388"/>
    </location>
</feature>
<sequence>MNTRIKSTFALLLLVCATVLNTFAAPKPFTLNGEIKGLPEGTKLKLVPGATHASEDPIAEATVKAGKFVLTGQLDGPRLFYVTIADAFGGYTLMLEPGKITLKGEASAVERGDSKGYEFKNMEVKGSKLQALYLQKKAPRAMLDSLHNANNIKHKEVSIRRGEAMQKKDTAAVAAITKSAEWQLLEADSKAFFAKVDTVFNKMIGDNKDTFWGPLIMLDLYSYFTDQQKPQYAQFTKAAKESHYGKILNEVLNPEGFKGKAAPLFDMKANNNAAADVASLVKGHKYVLVDFWASWCVPCRKSIPGLKTAYEELKDKGLQIVSISIDKKEADWQKAETEENLPWPSFLDNGKTSNAWKIRAIPAMFLLNDKGVVVGENMTLAQVKELMK</sequence>
<evidence type="ECO:0000313" key="7">
    <source>
        <dbReference type="EMBL" id="TCC98157.1"/>
    </source>
</evidence>
<evidence type="ECO:0000256" key="5">
    <source>
        <dbReference type="SAM" id="SignalP"/>
    </source>
</evidence>
<dbReference type="InterPro" id="IPR025380">
    <property type="entry name" value="DUF4369"/>
</dbReference>
<dbReference type="GO" id="GO:0016209">
    <property type="term" value="F:antioxidant activity"/>
    <property type="evidence" value="ECO:0007669"/>
    <property type="project" value="InterPro"/>
</dbReference>
<organism evidence="7 8">
    <name type="scientific">Pedobacter psychroterrae</name>
    <dbReference type="NCBI Taxonomy" id="2530453"/>
    <lineage>
        <taxon>Bacteria</taxon>
        <taxon>Pseudomonadati</taxon>
        <taxon>Bacteroidota</taxon>
        <taxon>Sphingobacteriia</taxon>
        <taxon>Sphingobacteriales</taxon>
        <taxon>Sphingobacteriaceae</taxon>
        <taxon>Pedobacter</taxon>
    </lineage>
</organism>
<dbReference type="InterPro" id="IPR013766">
    <property type="entry name" value="Thioredoxin_domain"/>
</dbReference>
<accession>A0A4R0NEM3</accession>
<dbReference type="OrthoDB" id="9794348at2"/>
<reference evidence="7 8" key="1">
    <citation type="submission" date="2019-02" db="EMBL/GenBank/DDBJ databases">
        <title>Pedobacter sp. RP-1-14 sp. nov., isolated from Arctic soil.</title>
        <authorList>
            <person name="Dahal R.H."/>
        </authorList>
    </citation>
    <scope>NUCLEOTIDE SEQUENCE [LARGE SCALE GENOMIC DNA]</scope>
    <source>
        <strain evidence="7 8">RP-1-14</strain>
    </source>
</reference>
<evidence type="ECO:0000259" key="6">
    <source>
        <dbReference type="PROSITE" id="PS51352"/>
    </source>
</evidence>
<evidence type="ECO:0000313" key="8">
    <source>
        <dbReference type="Proteomes" id="UP000293347"/>
    </source>
</evidence>
<dbReference type="EMBL" id="SJSL01000007">
    <property type="protein sequence ID" value="TCC98157.1"/>
    <property type="molecule type" value="Genomic_DNA"/>
</dbReference>
<evidence type="ECO:0000256" key="2">
    <source>
        <dbReference type="ARBA" id="ARBA00022748"/>
    </source>
</evidence>
<dbReference type="GO" id="GO:0017004">
    <property type="term" value="P:cytochrome complex assembly"/>
    <property type="evidence" value="ECO:0007669"/>
    <property type="project" value="UniProtKB-KW"/>
</dbReference>